<protein>
    <recommendedName>
        <fullName evidence="2">BioF2-like acetyltransferase domain-containing protein</fullName>
    </recommendedName>
</protein>
<sequence>MLTGYRPPVAGAVSPADEYVSVFYKKTETMISNVKTEVGCCQIGDVVLPVTINETEYENSYVCSPYTALIPYCLDELKKLNNWWLRKGIEKLIFIFDKVLKKHNINRVIHVNNWLLSTNLYPEKNKIINVSSLIENITDQYKGHTVIFRSLNNFLNKALISEFELAGCMIVPTRQVYIYDKLLNDYSKTHNYKIDKKHMDKTKYQYVKQSDINESDYARIVELYNMLYVSKYSKHNPQFTTQYIALIIKHPSFYLEGFRNVYGVLDAVGGRFAVENTITLPIVGYDTSKPIKVGLYRLVLMSTLLYAEKNNYCFNASSGAPHFKKLRGGVPCIEYSAIYIKHLPVCSQRIWKVLNYIMRKLFVPIMKKYQL</sequence>
<evidence type="ECO:0008006" key="2">
    <source>
        <dbReference type="Google" id="ProtNLM"/>
    </source>
</evidence>
<accession>A0A3B0XJ75</accession>
<proteinExistence type="predicted"/>
<dbReference type="AlphaFoldDB" id="A0A3B0XJ75"/>
<reference evidence="1" key="1">
    <citation type="submission" date="2018-06" db="EMBL/GenBank/DDBJ databases">
        <authorList>
            <person name="Zhirakovskaya E."/>
        </authorList>
    </citation>
    <scope>NUCLEOTIDE SEQUENCE</scope>
</reference>
<evidence type="ECO:0000313" key="1">
    <source>
        <dbReference type="EMBL" id="VAW61789.1"/>
    </source>
</evidence>
<dbReference type="EMBL" id="UOFJ01000051">
    <property type="protein sequence ID" value="VAW61789.1"/>
    <property type="molecule type" value="Genomic_DNA"/>
</dbReference>
<gene>
    <name evidence="1" type="ORF">MNBD_GAMMA10-3186</name>
</gene>
<name>A0A3B0XJ75_9ZZZZ</name>
<organism evidence="1">
    <name type="scientific">hydrothermal vent metagenome</name>
    <dbReference type="NCBI Taxonomy" id="652676"/>
    <lineage>
        <taxon>unclassified sequences</taxon>
        <taxon>metagenomes</taxon>
        <taxon>ecological metagenomes</taxon>
    </lineage>
</organism>